<dbReference type="STRING" id="1137284.GCA_001418205_01130"/>
<dbReference type="EMBL" id="CYHG01000003">
    <property type="protein sequence ID" value="CUB03283.1"/>
    <property type="molecule type" value="Genomic_DNA"/>
</dbReference>
<dbReference type="RefSeq" id="WP_055462249.1">
    <property type="nucleotide sequence ID" value="NZ_CYHG01000003.1"/>
</dbReference>
<sequence length="245" mass="27837">MLESHSIIEPTKILNTVHRISEVNIYNLEKKESNNSLKNFDKYNVSIYAYDIKALGVSALNNGNSHFSYRCMETLSYLGCNAAKLKSHQTVVAVLESIVHLGRLARNLKIGCFWSRCLIPAESHAEEFMGHILTWLVQDLANDGSFFMKEYAEQSYSRLRGVKCVIKPKSNSNPRFWIEELEKDGDKVTHIEYESGMYGYGGECDYSDFTNLKEYVLHGIGSESSAMIFHSTPIPLDIDLNDTEE</sequence>
<dbReference type="Proteomes" id="UP000182769">
    <property type="component" value="Unassembled WGS sequence"/>
</dbReference>
<reference evidence="2" key="1">
    <citation type="submission" date="2015-08" db="EMBL/GenBank/DDBJ databases">
        <authorList>
            <person name="Varghese N."/>
        </authorList>
    </citation>
    <scope>NUCLEOTIDE SEQUENCE [LARGE SCALE GENOMIC DNA]</scope>
    <source>
        <strain evidence="2">JCM 18476</strain>
    </source>
</reference>
<name>A0A0K6IJK7_9GAMM</name>
<protein>
    <submittedName>
        <fullName evidence="1">Uncharacterized protein</fullName>
    </submittedName>
</protein>
<evidence type="ECO:0000313" key="1">
    <source>
        <dbReference type="EMBL" id="CUB03283.1"/>
    </source>
</evidence>
<dbReference type="AlphaFoldDB" id="A0A0K6IJK7"/>
<evidence type="ECO:0000313" key="2">
    <source>
        <dbReference type="Proteomes" id="UP000182769"/>
    </source>
</evidence>
<proteinExistence type="predicted"/>
<accession>A0A0K6IJK7</accession>
<keyword evidence="2" id="KW-1185">Reference proteome</keyword>
<gene>
    <name evidence="1" type="ORF">Ga0061065_103133</name>
</gene>
<dbReference type="OrthoDB" id="580775at2"/>
<organism evidence="1 2">
    <name type="scientific">Marinomonas fungiae</name>
    <dbReference type="NCBI Taxonomy" id="1137284"/>
    <lineage>
        <taxon>Bacteria</taxon>
        <taxon>Pseudomonadati</taxon>
        <taxon>Pseudomonadota</taxon>
        <taxon>Gammaproteobacteria</taxon>
        <taxon>Oceanospirillales</taxon>
        <taxon>Oceanospirillaceae</taxon>
        <taxon>Marinomonas</taxon>
    </lineage>
</organism>